<evidence type="ECO:0000256" key="2">
    <source>
        <dbReference type="ARBA" id="ARBA00023125"/>
    </source>
</evidence>
<dbReference type="PROSITE" id="PS00622">
    <property type="entry name" value="HTH_LUXR_1"/>
    <property type="match status" value="1"/>
</dbReference>
<gene>
    <name evidence="5" type="ORF">GCM10009676_20670</name>
</gene>
<evidence type="ECO:0000313" key="6">
    <source>
        <dbReference type="Proteomes" id="UP001500653"/>
    </source>
</evidence>
<dbReference type="Pfam" id="PF00196">
    <property type="entry name" value="GerE"/>
    <property type="match status" value="1"/>
</dbReference>
<dbReference type="PROSITE" id="PS50043">
    <property type="entry name" value="HTH_LUXR_2"/>
    <property type="match status" value="1"/>
</dbReference>
<name>A0ABN1W7N0_9PSEU</name>
<protein>
    <submittedName>
        <fullName evidence="5">Helix-turn-helix transcriptional regulator</fullName>
    </submittedName>
</protein>
<sequence>MPGTHPALPGGGRSASPAAIPGDLLTELDRLLAPGVRTLRRSCAVDLTFGGSLAPGARDAITIRHLDGHLGHTLRDLQVRAGYGLGGKVFAMGRPLVVRDYFNTARIVHAYDRAVAPERIETVFAVPIRAGETVVGLLYLAQRDDVAIGDRVVARAVEHTRRIERDLAVGVEVRRRTAAYDEAAARDQRAVAEVRRDLDEAMALVDDEQARNRLQQVSQRLQRISTGTDAGAPECGNRDGVLSARELDVLQLVATGAANGDIAAGLGLRPNTVKAYLRSIARKLGATNRTHAVRLARDAGMLP</sequence>
<dbReference type="PANTHER" id="PTHR44688">
    <property type="entry name" value="DNA-BINDING TRANSCRIPTIONAL ACTIVATOR DEVR_DOSR"/>
    <property type="match status" value="1"/>
</dbReference>
<dbReference type="SUPFAM" id="SSF46894">
    <property type="entry name" value="C-terminal effector domain of the bipartite response regulators"/>
    <property type="match status" value="1"/>
</dbReference>
<evidence type="ECO:0000313" key="5">
    <source>
        <dbReference type="EMBL" id="GAA1236345.1"/>
    </source>
</evidence>
<dbReference type="PANTHER" id="PTHR44688:SF16">
    <property type="entry name" value="DNA-BINDING TRANSCRIPTIONAL ACTIVATOR DEVR_DOSR"/>
    <property type="match status" value="1"/>
</dbReference>
<dbReference type="Gene3D" id="1.10.10.10">
    <property type="entry name" value="Winged helix-like DNA-binding domain superfamily/Winged helix DNA-binding domain"/>
    <property type="match status" value="1"/>
</dbReference>
<keyword evidence="6" id="KW-1185">Reference proteome</keyword>
<dbReference type="Proteomes" id="UP001500653">
    <property type="component" value="Unassembled WGS sequence"/>
</dbReference>
<dbReference type="PRINTS" id="PR00038">
    <property type="entry name" value="HTHLUXR"/>
</dbReference>
<dbReference type="InterPro" id="IPR029016">
    <property type="entry name" value="GAF-like_dom_sf"/>
</dbReference>
<dbReference type="SUPFAM" id="SSF55781">
    <property type="entry name" value="GAF domain-like"/>
    <property type="match status" value="1"/>
</dbReference>
<reference evidence="5 6" key="1">
    <citation type="journal article" date="2019" name="Int. J. Syst. Evol. Microbiol.">
        <title>The Global Catalogue of Microorganisms (GCM) 10K type strain sequencing project: providing services to taxonomists for standard genome sequencing and annotation.</title>
        <authorList>
            <consortium name="The Broad Institute Genomics Platform"/>
            <consortium name="The Broad Institute Genome Sequencing Center for Infectious Disease"/>
            <person name="Wu L."/>
            <person name="Ma J."/>
        </authorList>
    </citation>
    <scope>NUCLEOTIDE SEQUENCE [LARGE SCALE GENOMIC DNA]</scope>
    <source>
        <strain evidence="5 6">JCM 13023</strain>
    </source>
</reference>
<dbReference type="InterPro" id="IPR036388">
    <property type="entry name" value="WH-like_DNA-bd_sf"/>
</dbReference>
<dbReference type="InterPro" id="IPR016032">
    <property type="entry name" value="Sig_transdc_resp-reg_C-effctor"/>
</dbReference>
<accession>A0ABN1W7N0</accession>
<evidence type="ECO:0000259" key="4">
    <source>
        <dbReference type="PROSITE" id="PS50043"/>
    </source>
</evidence>
<evidence type="ECO:0000256" key="3">
    <source>
        <dbReference type="ARBA" id="ARBA00023163"/>
    </source>
</evidence>
<dbReference type="InterPro" id="IPR000792">
    <property type="entry name" value="Tscrpt_reg_LuxR_C"/>
</dbReference>
<dbReference type="Gene3D" id="3.30.450.40">
    <property type="match status" value="1"/>
</dbReference>
<keyword evidence="1" id="KW-0805">Transcription regulation</keyword>
<dbReference type="CDD" id="cd06170">
    <property type="entry name" value="LuxR_C_like"/>
    <property type="match status" value="1"/>
</dbReference>
<dbReference type="InterPro" id="IPR003018">
    <property type="entry name" value="GAF"/>
</dbReference>
<feature type="domain" description="HTH luxR-type" evidence="4">
    <location>
        <begin position="235"/>
        <end position="300"/>
    </location>
</feature>
<organism evidence="5 6">
    <name type="scientific">Prauserella halophila</name>
    <dbReference type="NCBI Taxonomy" id="185641"/>
    <lineage>
        <taxon>Bacteria</taxon>
        <taxon>Bacillati</taxon>
        <taxon>Actinomycetota</taxon>
        <taxon>Actinomycetes</taxon>
        <taxon>Pseudonocardiales</taxon>
        <taxon>Pseudonocardiaceae</taxon>
        <taxon>Prauserella</taxon>
    </lineage>
</organism>
<comment type="caution">
    <text evidence="5">The sequence shown here is derived from an EMBL/GenBank/DDBJ whole genome shotgun (WGS) entry which is preliminary data.</text>
</comment>
<dbReference type="Pfam" id="PF01590">
    <property type="entry name" value="GAF"/>
    <property type="match status" value="1"/>
</dbReference>
<proteinExistence type="predicted"/>
<keyword evidence="3" id="KW-0804">Transcription</keyword>
<dbReference type="SMART" id="SM00421">
    <property type="entry name" value="HTH_LUXR"/>
    <property type="match status" value="1"/>
</dbReference>
<dbReference type="RefSeq" id="WP_253863225.1">
    <property type="nucleotide sequence ID" value="NZ_BAAALN010000005.1"/>
</dbReference>
<keyword evidence="2" id="KW-0238">DNA-binding</keyword>
<dbReference type="EMBL" id="BAAALN010000005">
    <property type="protein sequence ID" value="GAA1236345.1"/>
    <property type="molecule type" value="Genomic_DNA"/>
</dbReference>
<evidence type="ECO:0000256" key="1">
    <source>
        <dbReference type="ARBA" id="ARBA00023015"/>
    </source>
</evidence>